<dbReference type="EMBL" id="MU154530">
    <property type="protein sequence ID" value="KAF9499768.1"/>
    <property type="molecule type" value="Genomic_DNA"/>
</dbReference>
<gene>
    <name evidence="1" type="ORF">BDN71DRAFT_1441348</name>
</gene>
<dbReference type="AlphaFoldDB" id="A0A9P6A677"/>
<dbReference type="OrthoDB" id="2921803at2759"/>
<comment type="caution">
    <text evidence="1">The sequence shown here is derived from an EMBL/GenBank/DDBJ whole genome shotgun (WGS) entry which is preliminary data.</text>
</comment>
<evidence type="ECO:0000313" key="2">
    <source>
        <dbReference type="Proteomes" id="UP000807025"/>
    </source>
</evidence>
<proteinExistence type="predicted"/>
<dbReference type="Proteomes" id="UP000807025">
    <property type="component" value="Unassembled WGS sequence"/>
</dbReference>
<protein>
    <submittedName>
        <fullName evidence="1">Uncharacterized protein</fullName>
    </submittedName>
</protein>
<name>A0A9P6A677_PLEER</name>
<dbReference type="SUPFAM" id="SSF52047">
    <property type="entry name" value="RNI-like"/>
    <property type="match status" value="1"/>
</dbReference>
<reference evidence="1" key="1">
    <citation type="submission" date="2020-11" db="EMBL/GenBank/DDBJ databases">
        <authorList>
            <consortium name="DOE Joint Genome Institute"/>
            <person name="Ahrendt S."/>
            <person name="Riley R."/>
            <person name="Andreopoulos W."/>
            <person name="Labutti K."/>
            <person name="Pangilinan J."/>
            <person name="Ruiz-Duenas F.J."/>
            <person name="Barrasa J.M."/>
            <person name="Sanchez-Garcia M."/>
            <person name="Camarero S."/>
            <person name="Miyauchi S."/>
            <person name="Serrano A."/>
            <person name="Linde D."/>
            <person name="Babiker R."/>
            <person name="Drula E."/>
            <person name="Ayuso-Fernandez I."/>
            <person name="Pacheco R."/>
            <person name="Padilla G."/>
            <person name="Ferreira P."/>
            <person name="Barriuso J."/>
            <person name="Kellner H."/>
            <person name="Castanera R."/>
            <person name="Alfaro M."/>
            <person name="Ramirez L."/>
            <person name="Pisabarro A.G."/>
            <person name="Kuo A."/>
            <person name="Tritt A."/>
            <person name="Lipzen A."/>
            <person name="He G."/>
            <person name="Yan M."/>
            <person name="Ng V."/>
            <person name="Cullen D."/>
            <person name="Martin F."/>
            <person name="Rosso M.-N."/>
            <person name="Henrissat B."/>
            <person name="Hibbett D."/>
            <person name="Martinez A.T."/>
            <person name="Grigoriev I.V."/>
        </authorList>
    </citation>
    <scope>NUCLEOTIDE SEQUENCE</scope>
    <source>
        <strain evidence="1">ATCC 90797</strain>
    </source>
</reference>
<accession>A0A9P6A677</accession>
<keyword evidence="2" id="KW-1185">Reference proteome</keyword>
<sequence>MSWLERYLPRSHLRSHHHWEREPCSSAVLFLSHDIRDLSISWDNRNCLASNRNSESFGPFKNLRTLCLANGIARGLTDVPLSPFSVTTSVLAASCLKELTFRTRTFANVSSLYRMLVLCSNTLEQLSFDGVSFLYFLPSSAPLPIRMGALRSLKFRPKYPPIIECPNLESLSIRVEVDEVWALPSWLPSGLRDLTLYGTYH</sequence>
<organism evidence="1 2">
    <name type="scientific">Pleurotus eryngii</name>
    <name type="common">Boletus of the steppes</name>
    <dbReference type="NCBI Taxonomy" id="5323"/>
    <lineage>
        <taxon>Eukaryota</taxon>
        <taxon>Fungi</taxon>
        <taxon>Dikarya</taxon>
        <taxon>Basidiomycota</taxon>
        <taxon>Agaricomycotina</taxon>
        <taxon>Agaricomycetes</taxon>
        <taxon>Agaricomycetidae</taxon>
        <taxon>Agaricales</taxon>
        <taxon>Pleurotineae</taxon>
        <taxon>Pleurotaceae</taxon>
        <taxon>Pleurotus</taxon>
    </lineage>
</organism>
<evidence type="ECO:0000313" key="1">
    <source>
        <dbReference type="EMBL" id="KAF9499768.1"/>
    </source>
</evidence>